<evidence type="ECO:0000259" key="5">
    <source>
        <dbReference type="PROSITE" id="PS50860"/>
    </source>
</evidence>
<evidence type="ECO:0000256" key="2">
    <source>
        <dbReference type="ARBA" id="ARBA00004496"/>
    </source>
</evidence>
<comment type="caution">
    <text evidence="6">The sequence shown here is derived from an EMBL/GenBank/DDBJ whole genome shotgun (WGS) entry which is preliminary data.</text>
</comment>
<keyword evidence="3" id="KW-0479">Metal-binding</keyword>
<dbReference type="Pfam" id="PF07973">
    <property type="entry name" value="tRNA_SAD"/>
    <property type="match status" value="1"/>
</dbReference>
<dbReference type="EMBL" id="DVJN01000214">
    <property type="protein sequence ID" value="HIS93558.1"/>
    <property type="molecule type" value="Genomic_DNA"/>
</dbReference>
<comment type="subcellular location">
    <subcellularLocation>
        <location evidence="2">Cytoplasm</location>
    </subcellularLocation>
</comment>
<reference evidence="6" key="2">
    <citation type="journal article" date="2021" name="PeerJ">
        <title>Extensive microbial diversity within the chicken gut microbiome revealed by metagenomics and culture.</title>
        <authorList>
            <person name="Gilroy R."/>
            <person name="Ravi A."/>
            <person name="Getino M."/>
            <person name="Pursley I."/>
            <person name="Horton D.L."/>
            <person name="Alikhan N.F."/>
            <person name="Baker D."/>
            <person name="Gharbi K."/>
            <person name="Hall N."/>
            <person name="Watson M."/>
            <person name="Adriaenssens E.M."/>
            <person name="Foster-Nyarko E."/>
            <person name="Jarju S."/>
            <person name="Secka A."/>
            <person name="Antonio M."/>
            <person name="Oren A."/>
            <person name="Chaudhuri R.R."/>
            <person name="La Ragione R."/>
            <person name="Hildebrand F."/>
            <person name="Pallen M.J."/>
        </authorList>
    </citation>
    <scope>NUCLEOTIDE SEQUENCE</scope>
    <source>
        <strain evidence="6">13766</strain>
    </source>
</reference>
<dbReference type="AlphaFoldDB" id="A0A9D1G1F8"/>
<dbReference type="GO" id="GO:0004813">
    <property type="term" value="F:alanine-tRNA ligase activity"/>
    <property type="evidence" value="ECO:0007669"/>
    <property type="project" value="InterPro"/>
</dbReference>
<dbReference type="SUPFAM" id="SSF50447">
    <property type="entry name" value="Translation proteins"/>
    <property type="match status" value="1"/>
</dbReference>
<dbReference type="SUPFAM" id="SSF55186">
    <property type="entry name" value="ThrRS/AlaRS common domain"/>
    <property type="match status" value="1"/>
</dbReference>
<dbReference type="PANTHER" id="PTHR43462:SF1">
    <property type="entry name" value="ALANYL-TRNA EDITING PROTEIN AARSD1"/>
    <property type="match status" value="1"/>
</dbReference>
<evidence type="ECO:0000256" key="3">
    <source>
        <dbReference type="ARBA" id="ARBA00022723"/>
    </source>
</evidence>
<evidence type="ECO:0000256" key="1">
    <source>
        <dbReference type="ARBA" id="ARBA00001947"/>
    </source>
</evidence>
<dbReference type="Gene3D" id="3.10.310.40">
    <property type="match status" value="1"/>
</dbReference>
<name>A0A9D1G1F8_9FIRM</name>
<feature type="domain" description="Alanyl-transfer RNA synthetases family profile" evidence="5">
    <location>
        <begin position="1"/>
        <end position="234"/>
    </location>
</feature>
<dbReference type="PROSITE" id="PS50860">
    <property type="entry name" value="AA_TRNA_LIGASE_II_ALA"/>
    <property type="match status" value="1"/>
</dbReference>
<dbReference type="Proteomes" id="UP000824140">
    <property type="component" value="Unassembled WGS sequence"/>
</dbReference>
<organism evidence="6 7">
    <name type="scientific">Candidatus Alectryocaccomicrobium excrementavium</name>
    <dbReference type="NCBI Taxonomy" id="2840668"/>
    <lineage>
        <taxon>Bacteria</taxon>
        <taxon>Bacillati</taxon>
        <taxon>Bacillota</taxon>
        <taxon>Clostridia</taxon>
        <taxon>Candidatus Alectryocaccomicrobium</taxon>
    </lineage>
</organism>
<dbReference type="GO" id="GO:0005737">
    <property type="term" value="C:cytoplasm"/>
    <property type="evidence" value="ECO:0007669"/>
    <property type="project" value="UniProtKB-SubCell"/>
</dbReference>
<dbReference type="SMART" id="SM00863">
    <property type="entry name" value="tRNA_SAD"/>
    <property type="match status" value="1"/>
</dbReference>
<dbReference type="InterPro" id="IPR018164">
    <property type="entry name" value="Ala-tRNA-synth_IIc_N"/>
</dbReference>
<sequence length="386" mass="42544">MTDRLYYEDSYLTEFDAQVLEVQGNRVRLDRSAFYPTSGGQPFDTGYLGGARVTDVESVAGEVWHTVEGTLREGEHVHGRIDWPRRFDHMQQHAGEHMIANAVYRFFDGFTIGLHIGAEVSTIDVELPDGRMRLSPEDIARVEDDVNAHIQQNLPIRCYFPQDVDALPLRKRGNVKEHVRVVDIGGYELVPCGGTHPARTGDIGLVKIVDARPSRGKMRLAFLCGSRAVRDYRRRYAITEELALGLSTSVDRLPELVRQMGEHLKEAEYALKQANAQRLLAAADAFPAEEAKGYRIVAASVDGDMEALRSLAARLLERTDYALLESSSGNLLFARAQRAPGRMDQLLRQVGKGGGKPDFAQGAAGESGAAQRAAQVLKEELAASAS</sequence>
<dbReference type="Pfam" id="PF01411">
    <property type="entry name" value="tRNA-synt_2c"/>
    <property type="match status" value="1"/>
</dbReference>
<dbReference type="InterPro" id="IPR018163">
    <property type="entry name" value="Thr/Ala-tRNA-synth_IIc_edit"/>
</dbReference>
<dbReference type="GO" id="GO:0005524">
    <property type="term" value="F:ATP binding"/>
    <property type="evidence" value="ECO:0007669"/>
    <property type="project" value="InterPro"/>
</dbReference>
<dbReference type="Gene3D" id="3.30.980.10">
    <property type="entry name" value="Threonyl-trna Synthetase, Chain A, domain 2"/>
    <property type="match status" value="1"/>
</dbReference>
<evidence type="ECO:0000313" key="6">
    <source>
        <dbReference type="EMBL" id="HIS93558.1"/>
    </source>
</evidence>
<dbReference type="InterPro" id="IPR051335">
    <property type="entry name" value="Alanyl-tRNA_Editing_Enzymes"/>
</dbReference>
<evidence type="ECO:0000313" key="7">
    <source>
        <dbReference type="Proteomes" id="UP000824140"/>
    </source>
</evidence>
<keyword evidence="4" id="KW-0862">Zinc</keyword>
<protein>
    <recommendedName>
        <fullName evidence="5">Alanyl-transfer RNA synthetases family profile domain-containing protein</fullName>
    </recommendedName>
</protein>
<dbReference type="Gene3D" id="2.40.30.130">
    <property type="match status" value="1"/>
</dbReference>
<reference evidence="6" key="1">
    <citation type="submission" date="2020-10" db="EMBL/GenBank/DDBJ databases">
        <authorList>
            <person name="Gilroy R."/>
        </authorList>
    </citation>
    <scope>NUCLEOTIDE SEQUENCE</scope>
    <source>
        <strain evidence="6">13766</strain>
    </source>
</reference>
<dbReference type="GO" id="GO:0002161">
    <property type="term" value="F:aminoacyl-tRNA deacylase activity"/>
    <property type="evidence" value="ECO:0007669"/>
    <property type="project" value="UniProtKB-ARBA"/>
</dbReference>
<dbReference type="InterPro" id="IPR018165">
    <property type="entry name" value="Ala-tRNA-synth_IIc_core"/>
</dbReference>
<proteinExistence type="predicted"/>
<dbReference type="InterPro" id="IPR009000">
    <property type="entry name" value="Transl_B-barrel_sf"/>
</dbReference>
<dbReference type="GO" id="GO:0003676">
    <property type="term" value="F:nucleic acid binding"/>
    <property type="evidence" value="ECO:0007669"/>
    <property type="project" value="InterPro"/>
</dbReference>
<accession>A0A9D1G1F8</accession>
<gene>
    <name evidence="6" type="ORF">IAA84_11120</name>
</gene>
<dbReference type="GO" id="GO:0046872">
    <property type="term" value="F:metal ion binding"/>
    <property type="evidence" value="ECO:0007669"/>
    <property type="project" value="UniProtKB-KW"/>
</dbReference>
<dbReference type="PANTHER" id="PTHR43462">
    <property type="entry name" value="ALANYL-TRNA EDITING PROTEIN"/>
    <property type="match status" value="1"/>
</dbReference>
<comment type="cofactor">
    <cofactor evidence="1">
        <name>Zn(2+)</name>
        <dbReference type="ChEBI" id="CHEBI:29105"/>
    </cofactor>
</comment>
<dbReference type="GO" id="GO:0006419">
    <property type="term" value="P:alanyl-tRNA aminoacylation"/>
    <property type="evidence" value="ECO:0007669"/>
    <property type="project" value="InterPro"/>
</dbReference>
<evidence type="ECO:0000256" key="4">
    <source>
        <dbReference type="ARBA" id="ARBA00022833"/>
    </source>
</evidence>
<dbReference type="InterPro" id="IPR012947">
    <property type="entry name" value="tRNA_SAD"/>
</dbReference>